<dbReference type="SUPFAM" id="SSF53474">
    <property type="entry name" value="alpha/beta-Hydrolases"/>
    <property type="match status" value="1"/>
</dbReference>
<keyword evidence="6" id="KW-1185">Reference proteome</keyword>
<dbReference type="AlphaFoldDB" id="A0A1C1C690"/>
<comment type="similarity">
    <text evidence="1">Belongs to the peptidase S33 family.</text>
</comment>
<organism evidence="5 6">
    <name type="scientific">Cladophialophora carrionii</name>
    <dbReference type="NCBI Taxonomy" id="86049"/>
    <lineage>
        <taxon>Eukaryota</taxon>
        <taxon>Fungi</taxon>
        <taxon>Dikarya</taxon>
        <taxon>Ascomycota</taxon>
        <taxon>Pezizomycotina</taxon>
        <taxon>Eurotiomycetes</taxon>
        <taxon>Chaetothyriomycetidae</taxon>
        <taxon>Chaetothyriales</taxon>
        <taxon>Herpotrichiellaceae</taxon>
        <taxon>Cladophialophora</taxon>
    </lineage>
</organism>
<sequence>MGISPFKIDIPEHEVDRLKRKLQDTRLPKRPIVPEAGSDYGPPIDWFQRLHKTWLHEFDWFSVQKHLNRHDHFIADIDDETFSLRTHFTHTRSSRDDAIPLILIHGWPGSFHEFDRVVDAFTNPEDPSQRAFHVVIPSLPGFCWSSPPPRRGWTMKDTARVFNKLMNQLGYSTYVVQAGDWGSFVARELGANFEECKAVHFNFCPVELDEGITGLTPREKVIKQRQQDWLDNHLGYAVVMRTRPHTIGVALTDNPVGILAWVGEKYIEAVHPSKLDPPDPAWDQAILTTCSLYYFTDCIMTSSLPYFEGIKHADFGNFFLKKENYVSVPMGYTSFLYDTRPGTERTVKQTGNVVFYSECDDGGHFAALERPDVILRDCRKFFGQWFKA</sequence>
<name>A0A1C1C690_9EURO</name>
<feature type="active site" description="Proton donor" evidence="3">
    <location>
        <position position="306"/>
    </location>
</feature>
<comment type="caution">
    <text evidence="5">The sequence shown here is derived from an EMBL/GenBank/DDBJ whole genome shotgun (WGS) entry which is preliminary data.</text>
</comment>
<dbReference type="VEuPathDB" id="FungiDB:G647_02004"/>
<evidence type="ECO:0000259" key="4">
    <source>
        <dbReference type="Pfam" id="PF06441"/>
    </source>
</evidence>
<evidence type="ECO:0000256" key="1">
    <source>
        <dbReference type="ARBA" id="ARBA00010088"/>
    </source>
</evidence>
<evidence type="ECO:0000256" key="3">
    <source>
        <dbReference type="PIRSR" id="PIRSR001112-1"/>
    </source>
</evidence>
<feature type="active site" description="Nucleophile" evidence="3">
    <location>
        <position position="180"/>
    </location>
</feature>
<feature type="active site" description="Proton acceptor" evidence="3">
    <location>
        <position position="364"/>
    </location>
</feature>
<dbReference type="GO" id="GO:0004301">
    <property type="term" value="F:epoxide hydrolase activity"/>
    <property type="evidence" value="ECO:0007669"/>
    <property type="project" value="TreeGrafter"/>
</dbReference>
<accession>A0A1C1C690</accession>
<keyword evidence="2 5" id="KW-0378">Hydrolase</keyword>
<dbReference type="PRINTS" id="PR00412">
    <property type="entry name" value="EPOXHYDRLASE"/>
</dbReference>
<dbReference type="OrthoDB" id="7130006at2759"/>
<dbReference type="Proteomes" id="UP000094526">
    <property type="component" value="Unassembled WGS sequence"/>
</dbReference>
<dbReference type="VEuPathDB" id="FungiDB:CLCR_00107"/>
<dbReference type="Pfam" id="PF06441">
    <property type="entry name" value="EHN"/>
    <property type="match status" value="1"/>
</dbReference>
<evidence type="ECO:0000256" key="2">
    <source>
        <dbReference type="ARBA" id="ARBA00022801"/>
    </source>
</evidence>
<dbReference type="InterPro" id="IPR029058">
    <property type="entry name" value="AB_hydrolase_fold"/>
</dbReference>
<dbReference type="GO" id="GO:0097176">
    <property type="term" value="P:epoxide metabolic process"/>
    <property type="evidence" value="ECO:0007669"/>
    <property type="project" value="TreeGrafter"/>
</dbReference>
<dbReference type="InterPro" id="IPR010497">
    <property type="entry name" value="Epoxide_hydro_N"/>
</dbReference>
<evidence type="ECO:0000313" key="6">
    <source>
        <dbReference type="Proteomes" id="UP000094526"/>
    </source>
</evidence>
<gene>
    <name evidence="5" type="ORF">CLCR_00107</name>
</gene>
<feature type="domain" description="Epoxide hydrolase N-terminal" evidence="4">
    <location>
        <begin position="3"/>
        <end position="114"/>
    </location>
</feature>
<proteinExistence type="inferred from homology"/>
<dbReference type="InterPro" id="IPR000639">
    <property type="entry name" value="Epox_hydrolase-like"/>
</dbReference>
<dbReference type="PIRSF" id="PIRSF001112">
    <property type="entry name" value="Epoxide_hydrolase"/>
    <property type="match status" value="1"/>
</dbReference>
<dbReference type="eggNOG" id="KOG2565">
    <property type="taxonomic scope" value="Eukaryota"/>
</dbReference>
<reference evidence="6" key="1">
    <citation type="submission" date="2015-07" db="EMBL/GenBank/DDBJ databases">
        <authorList>
            <person name="Teixeira M.M."/>
            <person name="Souza R.C."/>
            <person name="Almeida L.G."/>
            <person name="Vicente V.A."/>
            <person name="de Hoog S."/>
            <person name="Bocca A.L."/>
            <person name="de Almeida S.R."/>
            <person name="Vasconcelos A.T."/>
            <person name="Felipe M.S."/>
        </authorList>
    </citation>
    <scope>NUCLEOTIDE SEQUENCE [LARGE SCALE GENOMIC DNA]</scope>
    <source>
        <strain evidence="6">KSF</strain>
    </source>
</reference>
<dbReference type="InterPro" id="IPR016292">
    <property type="entry name" value="Epoxide_hydrolase"/>
</dbReference>
<evidence type="ECO:0000313" key="5">
    <source>
        <dbReference type="EMBL" id="OCT44055.1"/>
    </source>
</evidence>
<dbReference type="Gene3D" id="3.40.50.1820">
    <property type="entry name" value="alpha/beta hydrolase"/>
    <property type="match status" value="1"/>
</dbReference>
<dbReference type="EMBL" id="LGRB01000022">
    <property type="protein sequence ID" value="OCT44055.1"/>
    <property type="molecule type" value="Genomic_DNA"/>
</dbReference>
<dbReference type="PANTHER" id="PTHR21661:SF79">
    <property type="entry name" value="EPOXIDE HYDROLASE"/>
    <property type="match status" value="1"/>
</dbReference>
<dbReference type="PANTHER" id="PTHR21661">
    <property type="entry name" value="EPOXIDE HYDROLASE 1-RELATED"/>
    <property type="match status" value="1"/>
</dbReference>
<protein>
    <submittedName>
        <fullName evidence="5">Putative epoxide hydrolase</fullName>
    </submittedName>
</protein>
<dbReference type="STRING" id="86049.A0A1C1C690"/>